<dbReference type="Pfam" id="PF00994">
    <property type="entry name" value="MoCF_biosynth"/>
    <property type="match status" value="1"/>
</dbReference>
<evidence type="ECO:0000256" key="5">
    <source>
        <dbReference type="ARBA" id="ARBA00022643"/>
    </source>
</evidence>
<evidence type="ECO:0000256" key="7">
    <source>
        <dbReference type="ARBA" id="ARBA00022695"/>
    </source>
</evidence>
<dbReference type="InterPro" id="IPR001453">
    <property type="entry name" value="MoaB/Mog_dom"/>
</dbReference>
<dbReference type="Gene3D" id="3.40.980.10">
    <property type="entry name" value="MoaB/Mog-like domain"/>
    <property type="match status" value="1"/>
</dbReference>
<keyword evidence="4" id="KW-0285">Flavoprotein</keyword>
<protein>
    <recommendedName>
        <fullName evidence="3">FAD synthase</fullName>
        <ecNumber evidence="3">2.7.7.2</ecNumber>
    </recommendedName>
    <alternativeName>
        <fullName evidence="11">FAD pyrophosphorylase</fullName>
    </alternativeName>
    <alternativeName>
        <fullName evidence="12">FMN adenylyltransferase</fullName>
    </alternativeName>
</protein>
<dbReference type="InterPro" id="IPR014729">
    <property type="entry name" value="Rossmann-like_a/b/a_fold"/>
</dbReference>
<evidence type="ECO:0000256" key="13">
    <source>
        <dbReference type="ARBA" id="ARBA00049494"/>
    </source>
</evidence>
<dbReference type="CDD" id="cd23948">
    <property type="entry name" value="FAD_synthase"/>
    <property type="match status" value="1"/>
</dbReference>
<evidence type="ECO:0000313" key="17">
    <source>
        <dbReference type="RefSeq" id="XP_013785816.1"/>
    </source>
</evidence>
<dbReference type="PANTHER" id="PTHR23293:SF9">
    <property type="entry name" value="FAD SYNTHASE"/>
    <property type="match status" value="1"/>
</dbReference>
<evidence type="ECO:0000256" key="9">
    <source>
        <dbReference type="ARBA" id="ARBA00022827"/>
    </source>
</evidence>
<dbReference type="RefSeq" id="XP_022254116.1">
    <property type="nucleotide sequence ID" value="XM_022398408.1"/>
</dbReference>
<keyword evidence="8" id="KW-0547">Nucleotide-binding</keyword>
<dbReference type="SMART" id="SM00852">
    <property type="entry name" value="MoCF_biosynth"/>
    <property type="match status" value="1"/>
</dbReference>
<dbReference type="PANTHER" id="PTHR23293">
    <property type="entry name" value="FAD SYNTHETASE-RELATED FMN ADENYLYLTRANSFERASE"/>
    <property type="match status" value="1"/>
</dbReference>
<keyword evidence="5" id="KW-0288">FMN</keyword>
<sequence>MAASEERMSRDTASIVIIGDEILKGHTRDTNSHFLCHGLYNIGVKVLRIVIVPDDLPAIAAEISFCASRYSFVLTSGGIGPTHDDVTYAGVAKAFNEELVVNSDLGNILGQWCEVNGLGKNVIHKMSLVPQSSKLHYVWDNEHPDLIFPIVSVRNVFIFPGIPAYLEHSFRLLEKIFSPTEAKPFFHKILYLSTTEFTVTEPLSQAVRKYEGRVSFGSYPEVTLASYQNKITLEGDTEEIVLEAEGFLRSLLPKNSVVSPYVPSSEDSKKKLFSLADTNFNGSEQEKTEVQFAGLLKDSINKLQECFNRYSEEEVCLSFNGGKDCTVLLHLAYTVLLDWTVKEHIPVKPLKTLYIRPNDPFPELEDFIEQSVKRYNLNVIKFSGNIKESLWKLHKEHSEIKAVLMGTRATDPYSSRLKTFQETDHGWPPLMRISPLLDWGYHDVWGFLRTLHIPYCSLYDCGYTSLGNQTNTRPNPRLLVQEDNCSRYRPAYMLKDPSEEREGRN</sequence>
<dbReference type="Proteomes" id="UP000694941">
    <property type="component" value="Unplaced"/>
</dbReference>
<dbReference type="InterPro" id="IPR002500">
    <property type="entry name" value="PAPS_reduct_dom"/>
</dbReference>
<keyword evidence="6" id="KW-0808">Transferase</keyword>
<organism evidence="15 19">
    <name type="scientific">Limulus polyphemus</name>
    <name type="common">Atlantic horseshoe crab</name>
    <dbReference type="NCBI Taxonomy" id="6850"/>
    <lineage>
        <taxon>Eukaryota</taxon>
        <taxon>Metazoa</taxon>
        <taxon>Ecdysozoa</taxon>
        <taxon>Arthropoda</taxon>
        <taxon>Chelicerata</taxon>
        <taxon>Merostomata</taxon>
        <taxon>Xiphosura</taxon>
        <taxon>Limulidae</taxon>
        <taxon>Limulus</taxon>
    </lineage>
</organism>
<dbReference type="Pfam" id="PF01507">
    <property type="entry name" value="PAPS_reduct"/>
    <property type="match status" value="2"/>
</dbReference>
<dbReference type="RefSeq" id="XP_013785815.1">
    <property type="nucleotide sequence ID" value="XM_013930361.2"/>
</dbReference>
<evidence type="ECO:0000313" key="16">
    <source>
        <dbReference type="RefSeq" id="XP_013785815.1"/>
    </source>
</evidence>
<comment type="pathway">
    <text evidence="1">Cofactor biosynthesis; FAD biosynthesis; FAD from FMN: step 1/1.</text>
</comment>
<evidence type="ECO:0000259" key="14">
    <source>
        <dbReference type="SMART" id="SM00852"/>
    </source>
</evidence>
<evidence type="ECO:0000256" key="11">
    <source>
        <dbReference type="ARBA" id="ARBA00031145"/>
    </source>
</evidence>
<accession>A0ABM1TE09</accession>
<keyword evidence="15" id="KW-1185">Reference proteome</keyword>
<proteinExistence type="inferred from homology"/>
<evidence type="ECO:0000313" key="15">
    <source>
        <dbReference type="Proteomes" id="UP000694941"/>
    </source>
</evidence>
<evidence type="ECO:0000256" key="3">
    <source>
        <dbReference type="ARBA" id="ARBA00012393"/>
    </source>
</evidence>
<evidence type="ECO:0000313" key="19">
    <source>
        <dbReference type="RefSeq" id="XP_022254115.1"/>
    </source>
</evidence>
<evidence type="ECO:0000256" key="8">
    <source>
        <dbReference type="ARBA" id="ARBA00022741"/>
    </source>
</evidence>
<dbReference type="RefSeq" id="XP_022254118.1">
    <property type="nucleotide sequence ID" value="XM_022398410.1"/>
</dbReference>
<dbReference type="RefSeq" id="XP_013785816.1">
    <property type="nucleotide sequence ID" value="XM_013930362.2"/>
</dbReference>
<dbReference type="Pfam" id="PF24102">
    <property type="entry name" value="FLAD1_M"/>
    <property type="match status" value="1"/>
</dbReference>
<keyword evidence="7" id="KW-0548">Nucleotidyltransferase</keyword>
<dbReference type="RefSeq" id="XP_013785817.1">
    <property type="nucleotide sequence ID" value="XM_013930363.2"/>
</dbReference>
<dbReference type="InterPro" id="IPR056596">
    <property type="entry name" value="FLAD1_M"/>
</dbReference>
<comment type="similarity">
    <text evidence="2">In the N-terminal section; belongs to the MoaB/Mog family.</text>
</comment>
<gene>
    <name evidence="16 17 18 19 20 21" type="primary">LOC106469849</name>
</gene>
<dbReference type="Gene3D" id="3.40.50.620">
    <property type="entry name" value="HUPs"/>
    <property type="match status" value="1"/>
</dbReference>
<dbReference type="GeneID" id="106469849"/>
<evidence type="ECO:0000313" key="20">
    <source>
        <dbReference type="RefSeq" id="XP_022254116.1"/>
    </source>
</evidence>
<name>A0ABM1TE09_LIMPO</name>
<evidence type="ECO:0000256" key="10">
    <source>
        <dbReference type="ARBA" id="ARBA00022840"/>
    </source>
</evidence>
<evidence type="ECO:0000313" key="18">
    <source>
        <dbReference type="RefSeq" id="XP_013785817.1"/>
    </source>
</evidence>
<dbReference type="RefSeq" id="XP_022254115.1">
    <property type="nucleotide sequence ID" value="XM_022398407.1"/>
</dbReference>
<comment type="catalytic activity">
    <reaction evidence="13">
        <text>FMN + ATP + H(+) = FAD + diphosphate</text>
        <dbReference type="Rhea" id="RHEA:17237"/>
        <dbReference type="ChEBI" id="CHEBI:15378"/>
        <dbReference type="ChEBI" id="CHEBI:30616"/>
        <dbReference type="ChEBI" id="CHEBI:33019"/>
        <dbReference type="ChEBI" id="CHEBI:57692"/>
        <dbReference type="ChEBI" id="CHEBI:58210"/>
        <dbReference type="EC" id="2.7.7.2"/>
    </reaction>
</comment>
<dbReference type="CDD" id="cd00885">
    <property type="entry name" value="cinA"/>
    <property type="match status" value="1"/>
</dbReference>
<keyword evidence="10" id="KW-0067">ATP-binding</keyword>
<evidence type="ECO:0000256" key="1">
    <source>
        <dbReference type="ARBA" id="ARBA00004726"/>
    </source>
</evidence>
<dbReference type="InterPro" id="IPR036425">
    <property type="entry name" value="MoaB/Mog-like_dom_sf"/>
</dbReference>
<keyword evidence="9" id="KW-0274">FAD</keyword>
<evidence type="ECO:0000256" key="4">
    <source>
        <dbReference type="ARBA" id="ARBA00022630"/>
    </source>
</evidence>
<reference evidence="16 17" key="1">
    <citation type="submission" date="2025-05" db="UniProtKB">
        <authorList>
            <consortium name="RefSeq"/>
        </authorList>
    </citation>
    <scope>IDENTIFICATION</scope>
    <source>
        <tissue evidence="16 17">Muscle</tissue>
    </source>
</reference>
<dbReference type="SUPFAM" id="SSF53218">
    <property type="entry name" value="Molybdenum cofactor biosynthesis proteins"/>
    <property type="match status" value="1"/>
</dbReference>
<evidence type="ECO:0000256" key="6">
    <source>
        <dbReference type="ARBA" id="ARBA00022679"/>
    </source>
</evidence>
<evidence type="ECO:0000256" key="12">
    <source>
        <dbReference type="ARBA" id="ARBA00031871"/>
    </source>
</evidence>
<feature type="domain" description="MoaB/Mog" evidence="14">
    <location>
        <begin position="14"/>
        <end position="180"/>
    </location>
</feature>
<evidence type="ECO:0000313" key="21">
    <source>
        <dbReference type="RefSeq" id="XP_022254118.1"/>
    </source>
</evidence>
<evidence type="ECO:0000256" key="2">
    <source>
        <dbReference type="ARBA" id="ARBA00007589"/>
    </source>
</evidence>
<dbReference type="SUPFAM" id="SSF52402">
    <property type="entry name" value="Adenine nucleotide alpha hydrolases-like"/>
    <property type="match status" value="1"/>
</dbReference>
<dbReference type="EC" id="2.7.7.2" evidence="3"/>